<gene>
    <name evidence="2" type="ORF">IW261DRAFT_1575626</name>
</gene>
<dbReference type="AlphaFoldDB" id="A0AA39ND72"/>
<proteinExistence type="predicted"/>
<keyword evidence="3" id="KW-1185">Reference proteome</keyword>
<feature type="region of interest" description="Disordered" evidence="1">
    <location>
        <begin position="68"/>
        <end position="91"/>
    </location>
</feature>
<sequence length="365" mass="41024">MDKLLAFYTGMDAREEAHRSAMEAHELWLAEKLKADKAAAAVEATATAVQAAEGDDEEATVTAVKSCLKESEDERTMGPSEERPAKKMKGTTVEREEFHGSDKCGQCQANGARCFMSAMMRSCERCRIRKAKCLWTEEMEPTAMEEVVALLHSLHARFDDMEEQLEKVEKELVSVGGCVDDLVDDFEEGDAIEYPRDFVPSASEEEWKVSREELGKLEGANSEALQWAMCLRLDQDVAQVWYAHMMSVEFNGKDPFELANIELWRGNSNLDRAIASSKRFRDARENFYQVGGHWREWVLWKEYLRGSEEFLVEDSKGELEEEEVRAEMLPEAGANGAPGIVELLRMIKGKGREVEGGEASGSPDA</sequence>
<evidence type="ECO:0000256" key="1">
    <source>
        <dbReference type="SAM" id="MobiDB-lite"/>
    </source>
</evidence>
<feature type="compositionally biased region" description="Basic and acidic residues" evidence="1">
    <location>
        <begin position="68"/>
        <end position="85"/>
    </location>
</feature>
<comment type="caution">
    <text evidence="2">The sequence shown here is derived from an EMBL/GenBank/DDBJ whole genome shotgun (WGS) entry which is preliminary data.</text>
</comment>
<dbReference type="Proteomes" id="UP001175227">
    <property type="component" value="Unassembled WGS sequence"/>
</dbReference>
<name>A0AA39ND72_9AGAR</name>
<evidence type="ECO:0000313" key="3">
    <source>
        <dbReference type="Proteomes" id="UP001175227"/>
    </source>
</evidence>
<dbReference type="EMBL" id="JAUEPR010000107">
    <property type="protein sequence ID" value="KAK0463431.1"/>
    <property type="molecule type" value="Genomic_DNA"/>
</dbReference>
<protein>
    <recommendedName>
        <fullName evidence="4">Zn(2)-C6 fungal-type domain-containing protein</fullName>
    </recommendedName>
</protein>
<reference evidence="2" key="1">
    <citation type="submission" date="2023-06" db="EMBL/GenBank/DDBJ databases">
        <authorList>
            <consortium name="Lawrence Berkeley National Laboratory"/>
            <person name="Ahrendt S."/>
            <person name="Sahu N."/>
            <person name="Indic B."/>
            <person name="Wong-Bajracharya J."/>
            <person name="Merenyi Z."/>
            <person name="Ke H.-M."/>
            <person name="Monk M."/>
            <person name="Kocsube S."/>
            <person name="Drula E."/>
            <person name="Lipzen A."/>
            <person name="Balint B."/>
            <person name="Henrissat B."/>
            <person name="Andreopoulos B."/>
            <person name="Martin F.M."/>
            <person name="Harder C.B."/>
            <person name="Rigling D."/>
            <person name="Ford K.L."/>
            <person name="Foster G.D."/>
            <person name="Pangilinan J."/>
            <person name="Papanicolaou A."/>
            <person name="Barry K."/>
            <person name="LaButti K."/>
            <person name="Viragh M."/>
            <person name="Koriabine M."/>
            <person name="Yan M."/>
            <person name="Riley R."/>
            <person name="Champramary S."/>
            <person name="Plett K.L."/>
            <person name="Tsai I.J."/>
            <person name="Slot J."/>
            <person name="Sipos G."/>
            <person name="Plett J."/>
            <person name="Nagy L.G."/>
            <person name="Grigoriev I.V."/>
        </authorList>
    </citation>
    <scope>NUCLEOTIDE SEQUENCE</scope>
    <source>
        <strain evidence="2">ICMP 16352</strain>
    </source>
</reference>
<accession>A0AA39ND72</accession>
<evidence type="ECO:0008006" key="4">
    <source>
        <dbReference type="Google" id="ProtNLM"/>
    </source>
</evidence>
<organism evidence="2 3">
    <name type="scientific">Armillaria novae-zelandiae</name>
    <dbReference type="NCBI Taxonomy" id="153914"/>
    <lineage>
        <taxon>Eukaryota</taxon>
        <taxon>Fungi</taxon>
        <taxon>Dikarya</taxon>
        <taxon>Basidiomycota</taxon>
        <taxon>Agaricomycotina</taxon>
        <taxon>Agaricomycetes</taxon>
        <taxon>Agaricomycetidae</taxon>
        <taxon>Agaricales</taxon>
        <taxon>Marasmiineae</taxon>
        <taxon>Physalacriaceae</taxon>
        <taxon>Armillaria</taxon>
    </lineage>
</organism>
<evidence type="ECO:0000313" key="2">
    <source>
        <dbReference type="EMBL" id="KAK0463431.1"/>
    </source>
</evidence>